<protein>
    <recommendedName>
        <fullName evidence="3">DUF4283 domain-containing protein</fullName>
    </recommendedName>
</protein>
<name>A0A438JJ73_VITVI</name>
<evidence type="ECO:0000313" key="2">
    <source>
        <dbReference type="Proteomes" id="UP000288805"/>
    </source>
</evidence>
<dbReference type="AlphaFoldDB" id="A0A438JJ73"/>
<dbReference type="Proteomes" id="UP000288805">
    <property type="component" value="Unassembled WGS sequence"/>
</dbReference>
<gene>
    <name evidence="1" type="ORF">CK203_013817</name>
</gene>
<evidence type="ECO:0008006" key="3">
    <source>
        <dbReference type="Google" id="ProtNLM"/>
    </source>
</evidence>
<comment type="caution">
    <text evidence="1">The sequence shown here is derived from an EMBL/GenBank/DDBJ whole genome shotgun (WGS) entry which is preliminary data.</text>
</comment>
<accession>A0A438JJ73</accession>
<evidence type="ECO:0000313" key="1">
    <source>
        <dbReference type="EMBL" id="RVX08997.1"/>
    </source>
</evidence>
<dbReference type="EMBL" id="QGNW01000039">
    <property type="protein sequence ID" value="RVX08997.1"/>
    <property type="molecule type" value="Genomic_DNA"/>
</dbReference>
<organism evidence="1 2">
    <name type="scientific">Vitis vinifera</name>
    <name type="common">Grape</name>
    <dbReference type="NCBI Taxonomy" id="29760"/>
    <lineage>
        <taxon>Eukaryota</taxon>
        <taxon>Viridiplantae</taxon>
        <taxon>Streptophyta</taxon>
        <taxon>Embryophyta</taxon>
        <taxon>Tracheophyta</taxon>
        <taxon>Spermatophyta</taxon>
        <taxon>Magnoliopsida</taxon>
        <taxon>eudicotyledons</taxon>
        <taxon>Gunneridae</taxon>
        <taxon>Pentapetalae</taxon>
        <taxon>rosids</taxon>
        <taxon>Vitales</taxon>
        <taxon>Vitaceae</taxon>
        <taxon>Viteae</taxon>
        <taxon>Vitis</taxon>
    </lineage>
</organism>
<sequence>MVARGGRVWFAVESKSFEISMEEVGENLKGVIVENGRGLLAWIRFGDLSLRCLLEGVEACCKDESLERWSNGWEEEEGDLSWNVERMGLGVSYFVLLWRRREMFLASLFQREGYFWWMFCFGGEAVVLRKDLGVVRDAAWLQLGESEAHGGEEYFRRCLVGGFGESPEPFLELSLLKLYDLLEAERVLARGPRRIKENLLNLVWWMPEVAERCLGRIGFVVEGSLLWMKTLRAWPICSGQGSWSNLLGESCLGSCMCNELGVLEDRDDGVGDSRANYGVGKSLYPLPTGDGDVPCSYMKKLTSEAATVEKAVEGGIVAVEEAVEGGDVWRVTERREEGDDGAALRPFGVAFVDPMFAMTERKEESYEGDLIKCLGSFLALLEVDPPRVAGLGGVVDGEEFTSLPKGFVEFSTCLGLPILGVEKEINSLLRKLEAKKVVGLRCQGEGENPCPLRILRRKFEGLSAQSITIVLHP</sequence>
<reference evidence="1 2" key="1">
    <citation type="journal article" date="2018" name="PLoS Genet.">
        <title>Population sequencing reveals clonal diversity and ancestral inbreeding in the grapevine cultivar Chardonnay.</title>
        <authorList>
            <person name="Roach M.J."/>
            <person name="Johnson D.L."/>
            <person name="Bohlmann J."/>
            <person name="van Vuuren H.J."/>
            <person name="Jones S.J."/>
            <person name="Pretorius I.S."/>
            <person name="Schmidt S.A."/>
            <person name="Borneman A.R."/>
        </authorList>
    </citation>
    <scope>NUCLEOTIDE SEQUENCE [LARGE SCALE GENOMIC DNA]</scope>
    <source>
        <strain evidence="2">cv. Chardonnay</strain>
        <tissue evidence="1">Leaf</tissue>
    </source>
</reference>
<proteinExistence type="predicted"/>